<reference evidence="5" key="1">
    <citation type="submission" date="2021-05" db="EMBL/GenBank/DDBJ databases">
        <title>Energy efficiency and biological interactions define the core microbiome of deep oligotrophic groundwater.</title>
        <authorList>
            <person name="Mehrshad M."/>
            <person name="Lopez-Fernandez M."/>
            <person name="Bell E."/>
            <person name="Bernier-Latmani R."/>
            <person name="Bertilsson S."/>
            <person name="Dopson M."/>
        </authorList>
    </citation>
    <scope>NUCLEOTIDE SEQUENCE</scope>
    <source>
        <strain evidence="5">Modern_marine.mb.64</strain>
    </source>
</reference>
<evidence type="ECO:0000259" key="4">
    <source>
        <dbReference type="Pfam" id="PF25989"/>
    </source>
</evidence>
<organism evidence="5 6">
    <name type="scientific">Eiseniibacteriota bacterium</name>
    <dbReference type="NCBI Taxonomy" id="2212470"/>
    <lineage>
        <taxon>Bacteria</taxon>
        <taxon>Candidatus Eiseniibacteriota</taxon>
    </lineage>
</organism>
<dbReference type="NCBIfam" id="TIGR01730">
    <property type="entry name" value="RND_mfp"/>
    <property type="match status" value="1"/>
</dbReference>
<sequence>MREERQNLLVPLSEVISLLAGVLILGTAALGFCGCSKGPEAGTDSKNQAEIPRNVRVLDLTPSSMNEYLTLSGPTRPFRGTDLSAEESGSVEAVPFDKGSRVDTSDVLILLDRRLLAAEMKSADAGLTLRSYNEERTRQLYEANSVSKAEMLLASTQLWEAEAAAAAAKIRYERAAIKSPFRGVVTDRYVELGQLVVPGMPVARVIDPYILKLEGAVSEQEIPWLKEGRPAVVTFDGLGETAEGYLYWVGFEADPMTGKFQVEIRIDNPDLKIRPGVIGRAKILKTQHRDVLSIPRDAVVQRPSGSYAFVVENGTAIQRELKLGPDQGLMVIVDDGLKPGEKLIVRGQRDIHDGSAVLIKEETESIDGSIATDPLIEKLDPGVAIQ</sequence>
<evidence type="ECO:0000256" key="2">
    <source>
        <dbReference type="SAM" id="Phobius"/>
    </source>
</evidence>
<dbReference type="SUPFAM" id="SSF111369">
    <property type="entry name" value="HlyD-like secretion proteins"/>
    <property type="match status" value="1"/>
</dbReference>
<dbReference type="Gene3D" id="2.40.50.100">
    <property type="match status" value="1"/>
</dbReference>
<feature type="transmembrane region" description="Helical" evidence="2">
    <location>
        <begin position="12"/>
        <end position="32"/>
    </location>
</feature>
<dbReference type="Gene3D" id="2.40.30.170">
    <property type="match status" value="1"/>
</dbReference>
<dbReference type="InterPro" id="IPR006143">
    <property type="entry name" value="RND_pump_MFP"/>
</dbReference>
<evidence type="ECO:0000256" key="1">
    <source>
        <dbReference type="ARBA" id="ARBA00009477"/>
    </source>
</evidence>
<dbReference type="Proteomes" id="UP000777784">
    <property type="component" value="Unassembled WGS sequence"/>
</dbReference>
<dbReference type="GO" id="GO:0015562">
    <property type="term" value="F:efflux transmembrane transporter activity"/>
    <property type="evidence" value="ECO:0007669"/>
    <property type="project" value="TreeGrafter"/>
</dbReference>
<keyword evidence="2" id="KW-0812">Transmembrane</keyword>
<dbReference type="Pfam" id="PF25989">
    <property type="entry name" value="YknX_C"/>
    <property type="match status" value="1"/>
</dbReference>
<comment type="caution">
    <text evidence="5">The sequence shown here is derived from an EMBL/GenBank/DDBJ whole genome shotgun (WGS) entry which is preliminary data.</text>
</comment>
<evidence type="ECO:0000313" key="6">
    <source>
        <dbReference type="Proteomes" id="UP000777784"/>
    </source>
</evidence>
<dbReference type="PROSITE" id="PS51257">
    <property type="entry name" value="PROKAR_LIPOPROTEIN"/>
    <property type="match status" value="1"/>
</dbReference>
<dbReference type="AlphaFoldDB" id="A0A948S0W7"/>
<feature type="domain" description="YknX-like C-terminal permuted SH3-like" evidence="4">
    <location>
        <begin position="291"/>
        <end position="357"/>
    </location>
</feature>
<dbReference type="PANTHER" id="PTHR30469:SF15">
    <property type="entry name" value="HLYD FAMILY OF SECRETION PROTEINS"/>
    <property type="match status" value="1"/>
</dbReference>
<keyword evidence="2" id="KW-0472">Membrane</keyword>
<name>A0A948S0W7_UNCEI</name>
<evidence type="ECO:0000259" key="3">
    <source>
        <dbReference type="Pfam" id="PF25973"/>
    </source>
</evidence>
<comment type="similarity">
    <text evidence="1">Belongs to the membrane fusion protein (MFP) (TC 8.A.1) family.</text>
</comment>
<protein>
    <submittedName>
        <fullName evidence="5">Efflux RND transporter periplasmic adaptor subunit</fullName>
    </submittedName>
</protein>
<proteinExistence type="inferred from homology"/>
<dbReference type="PANTHER" id="PTHR30469">
    <property type="entry name" value="MULTIDRUG RESISTANCE PROTEIN MDTA"/>
    <property type="match status" value="1"/>
</dbReference>
<dbReference type="EMBL" id="JAHJDP010000100">
    <property type="protein sequence ID" value="MBU2692817.1"/>
    <property type="molecule type" value="Genomic_DNA"/>
</dbReference>
<evidence type="ECO:0000313" key="5">
    <source>
        <dbReference type="EMBL" id="MBU2692817.1"/>
    </source>
</evidence>
<feature type="domain" description="CzcB-like barrel-sandwich hybrid" evidence="3">
    <location>
        <begin position="85"/>
        <end position="204"/>
    </location>
</feature>
<gene>
    <name evidence="5" type="ORF">KJ970_18010</name>
</gene>
<dbReference type="Gene3D" id="1.10.287.470">
    <property type="entry name" value="Helix hairpin bin"/>
    <property type="match status" value="1"/>
</dbReference>
<dbReference type="InterPro" id="IPR058647">
    <property type="entry name" value="BSH_CzcB-like"/>
</dbReference>
<accession>A0A948S0W7</accession>
<dbReference type="Gene3D" id="2.40.420.20">
    <property type="match status" value="1"/>
</dbReference>
<dbReference type="Pfam" id="PF25973">
    <property type="entry name" value="BSH_CzcB"/>
    <property type="match status" value="1"/>
</dbReference>
<dbReference type="InterPro" id="IPR058637">
    <property type="entry name" value="YknX-like_C"/>
</dbReference>
<dbReference type="GO" id="GO:1990281">
    <property type="term" value="C:efflux pump complex"/>
    <property type="evidence" value="ECO:0007669"/>
    <property type="project" value="TreeGrafter"/>
</dbReference>
<keyword evidence="2" id="KW-1133">Transmembrane helix</keyword>